<sequence>MSSSETKATLRAKLGLDAIHSTLDNGTAVYNIRLPTYERYKGSSTGGAKGGDGVAQRGTLRQAC</sequence>
<feature type="region of interest" description="Disordered" evidence="1">
    <location>
        <begin position="41"/>
        <end position="64"/>
    </location>
</feature>
<dbReference type="AlphaFoldDB" id="A0A143WP87"/>
<evidence type="ECO:0000256" key="1">
    <source>
        <dbReference type="SAM" id="MobiDB-lite"/>
    </source>
</evidence>
<accession>A0A143WP87</accession>
<protein>
    <submittedName>
        <fullName evidence="2">Ssb protein</fullName>
    </submittedName>
</protein>
<organism evidence="2 3">
    <name type="scientific">Tremblaya princeps</name>
    <dbReference type="NCBI Taxonomy" id="189385"/>
    <lineage>
        <taxon>Bacteria</taxon>
        <taxon>Pseudomonadati</taxon>
        <taxon>Pseudomonadota</taxon>
        <taxon>Betaproteobacteria</taxon>
        <taxon>Candidatus Tremblayella</taxon>
    </lineage>
</organism>
<name>A0A143WP87_TREPR</name>
<feature type="compositionally biased region" description="Gly residues" evidence="1">
    <location>
        <begin position="44"/>
        <end position="53"/>
    </location>
</feature>
<dbReference type="Proteomes" id="UP000075234">
    <property type="component" value="Chromosome I"/>
</dbReference>
<evidence type="ECO:0000313" key="2">
    <source>
        <dbReference type="EMBL" id="CUX79271.1"/>
    </source>
</evidence>
<gene>
    <name evidence="2" type="primary">ssb</name>
    <name evidence="2" type="ORF">TPER_TP00229</name>
</gene>
<evidence type="ECO:0000313" key="3">
    <source>
        <dbReference type="Proteomes" id="UP000075234"/>
    </source>
</evidence>
<dbReference type="EMBL" id="LN999057">
    <property type="protein sequence ID" value="CUX79271.1"/>
    <property type="molecule type" value="Genomic_DNA"/>
</dbReference>
<proteinExistence type="predicted"/>
<reference evidence="3" key="1">
    <citation type="submission" date="2016-01" db="EMBL/GenBank/DDBJ databases">
        <authorList>
            <person name="Husnik F."/>
        </authorList>
    </citation>
    <scope>NUCLEOTIDE SEQUENCE [LARGE SCALE GENOMIC DNA]</scope>
</reference>